<dbReference type="CDD" id="cd11592">
    <property type="entry name" value="Agmatinase_PAH"/>
    <property type="match status" value="1"/>
</dbReference>
<dbReference type="PRINTS" id="PR00116">
    <property type="entry name" value="ARGINASE"/>
</dbReference>
<gene>
    <name evidence="6" type="ORF">SAMN05192562_10245</name>
</gene>
<dbReference type="InterPro" id="IPR005925">
    <property type="entry name" value="Agmatinase-rel"/>
</dbReference>
<dbReference type="Proteomes" id="UP000199187">
    <property type="component" value="Unassembled WGS sequence"/>
</dbReference>
<dbReference type="AlphaFoldDB" id="A0A1I7ASG7"/>
<evidence type="ECO:0000313" key="6">
    <source>
        <dbReference type="EMBL" id="SFT77854.1"/>
    </source>
</evidence>
<evidence type="ECO:0000256" key="3">
    <source>
        <dbReference type="ARBA" id="ARBA00022801"/>
    </source>
</evidence>
<accession>A0A1I7ASG7</accession>
<dbReference type="GO" id="GO:0008783">
    <property type="term" value="F:agmatinase activity"/>
    <property type="evidence" value="ECO:0007669"/>
    <property type="project" value="TreeGrafter"/>
</dbReference>
<dbReference type="InterPro" id="IPR006035">
    <property type="entry name" value="Ureohydrolase"/>
</dbReference>
<dbReference type="PROSITE" id="PS01053">
    <property type="entry name" value="ARGINASE_1"/>
    <property type="match status" value="1"/>
</dbReference>
<feature type="binding site" evidence="4">
    <location>
        <position position="129"/>
    </location>
    <ligand>
        <name>Mn(2+)</name>
        <dbReference type="ChEBI" id="CHEBI:29035"/>
        <label>1</label>
    </ligand>
</feature>
<dbReference type="NCBIfam" id="TIGR01230">
    <property type="entry name" value="agmatinase"/>
    <property type="match status" value="1"/>
</dbReference>
<comment type="similarity">
    <text evidence="1">Belongs to the arginase family. Agmatinase subfamily.</text>
</comment>
<comment type="cofactor">
    <cofactor evidence="4">
        <name>Mn(2+)</name>
        <dbReference type="ChEBI" id="CHEBI:29035"/>
    </cofactor>
    <text evidence="4">Binds 2 manganese ions per subunit.</text>
</comment>
<dbReference type="PIRSF" id="PIRSF036979">
    <property type="entry name" value="Arginase"/>
    <property type="match status" value="1"/>
</dbReference>
<dbReference type="GO" id="GO:0033389">
    <property type="term" value="P:putrescine biosynthetic process from arginine, via agmatine"/>
    <property type="evidence" value="ECO:0007669"/>
    <property type="project" value="TreeGrafter"/>
</dbReference>
<keyword evidence="4" id="KW-0464">Manganese</keyword>
<organism evidence="6 7">
    <name type="scientific">Kosakonia arachidis</name>
    <dbReference type="NCBI Taxonomy" id="551989"/>
    <lineage>
        <taxon>Bacteria</taxon>
        <taxon>Pseudomonadati</taxon>
        <taxon>Pseudomonadota</taxon>
        <taxon>Gammaproteobacteria</taxon>
        <taxon>Enterobacterales</taxon>
        <taxon>Enterobacteriaceae</taxon>
        <taxon>Kosakonia</taxon>
    </lineage>
</organism>
<evidence type="ECO:0000256" key="4">
    <source>
        <dbReference type="PIRSR" id="PIRSR036979-1"/>
    </source>
</evidence>
<dbReference type="RefSeq" id="WP_090120794.1">
    <property type="nucleotide sequence ID" value="NZ_CP045300.1"/>
</dbReference>
<feature type="binding site" evidence="4">
    <location>
        <position position="243"/>
    </location>
    <ligand>
        <name>Mn(2+)</name>
        <dbReference type="ChEBI" id="CHEBI:29035"/>
        <label>1</label>
    </ligand>
</feature>
<feature type="binding site" evidence="4">
    <location>
        <position position="153"/>
    </location>
    <ligand>
        <name>Mn(2+)</name>
        <dbReference type="ChEBI" id="CHEBI:29035"/>
        <label>1</label>
    </ligand>
</feature>
<feature type="binding site" evidence="4">
    <location>
        <position position="245"/>
    </location>
    <ligand>
        <name>Mn(2+)</name>
        <dbReference type="ChEBI" id="CHEBI:29035"/>
        <label>1</label>
    </ligand>
</feature>
<dbReference type="EMBL" id="FPAU01000002">
    <property type="protein sequence ID" value="SFT77854.1"/>
    <property type="molecule type" value="Genomic_DNA"/>
</dbReference>
<name>A0A1I7ASG7_9ENTR</name>
<sequence>MNHSIQGDYPQPQSGEIPRYSGLPTFFRLPFGAQIASLDIGVVGVPWDGGTTNRAGTRHGPRELRNASSLVRRMHPVTFQSPYDLARVGDLGDVPVNPVDVQDTLALIEAWYRALHESKVMPLTAGGDHLTTLPILRALGREQPLGMIHFDAHSDTNDTYFGGERFTHGTPFRRAVEEGVLDPKRTVQIGIRGALFSEKDHGWAEANGITVIRMEQVAEEGMAAVMARARAIVGQQPTYVSFDIDVLDPVYAPGTGTPEIGGLTSLQGQQGIRLLQGLNLVGADVVEVSPPFDQGNLTSLTGATMMFELLCQLADAHHQRRLSTGAGE</sequence>
<dbReference type="InterPro" id="IPR023696">
    <property type="entry name" value="Ureohydrolase_dom_sf"/>
</dbReference>
<keyword evidence="2 4" id="KW-0479">Metal-binding</keyword>
<evidence type="ECO:0000313" key="7">
    <source>
        <dbReference type="Proteomes" id="UP000199187"/>
    </source>
</evidence>
<dbReference type="SUPFAM" id="SSF52768">
    <property type="entry name" value="Arginase/deacetylase"/>
    <property type="match status" value="1"/>
</dbReference>
<keyword evidence="7" id="KW-1185">Reference proteome</keyword>
<feature type="binding site" evidence="4">
    <location>
        <position position="155"/>
    </location>
    <ligand>
        <name>Mn(2+)</name>
        <dbReference type="ChEBI" id="CHEBI:29035"/>
        <label>1</label>
    </ligand>
</feature>
<dbReference type="GO" id="GO:0046872">
    <property type="term" value="F:metal ion binding"/>
    <property type="evidence" value="ECO:0007669"/>
    <property type="project" value="UniProtKB-KW"/>
</dbReference>
<proteinExistence type="inferred from homology"/>
<dbReference type="PANTHER" id="PTHR11358:SF26">
    <property type="entry name" value="GUANIDINO ACID HYDROLASE, MITOCHONDRIAL"/>
    <property type="match status" value="1"/>
</dbReference>
<evidence type="ECO:0000256" key="1">
    <source>
        <dbReference type="ARBA" id="ARBA00009227"/>
    </source>
</evidence>
<dbReference type="InterPro" id="IPR020855">
    <property type="entry name" value="Ureohydrolase_Mn_BS"/>
</dbReference>
<dbReference type="Pfam" id="PF00491">
    <property type="entry name" value="Arginase"/>
    <property type="match status" value="1"/>
</dbReference>
<reference evidence="7" key="1">
    <citation type="submission" date="2016-10" db="EMBL/GenBank/DDBJ databases">
        <authorList>
            <person name="Varghese N."/>
            <person name="Submissions S."/>
        </authorList>
    </citation>
    <scope>NUCLEOTIDE SEQUENCE [LARGE SCALE GENOMIC DNA]</scope>
    <source>
        <strain evidence="7">Ah-143</strain>
    </source>
</reference>
<keyword evidence="3 5" id="KW-0378">Hydrolase</keyword>
<dbReference type="PROSITE" id="PS51409">
    <property type="entry name" value="ARGINASE_2"/>
    <property type="match status" value="1"/>
</dbReference>
<dbReference type="OrthoDB" id="9789727at2"/>
<dbReference type="Gene3D" id="3.40.800.10">
    <property type="entry name" value="Ureohydrolase domain"/>
    <property type="match status" value="1"/>
</dbReference>
<dbReference type="PANTHER" id="PTHR11358">
    <property type="entry name" value="ARGINASE/AGMATINASE"/>
    <property type="match status" value="1"/>
</dbReference>
<evidence type="ECO:0000256" key="5">
    <source>
        <dbReference type="RuleBase" id="RU003684"/>
    </source>
</evidence>
<feature type="binding site" evidence="4">
    <location>
        <position position="151"/>
    </location>
    <ligand>
        <name>Mn(2+)</name>
        <dbReference type="ChEBI" id="CHEBI:29035"/>
        <label>1</label>
    </ligand>
</feature>
<protein>
    <submittedName>
        <fullName evidence="6">Agmatinase</fullName>
    </submittedName>
</protein>
<evidence type="ECO:0000256" key="2">
    <source>
        <dbReference type="ARBA" id="ARBA00022723"/>
    </source>
</evidence>